<keyword evidence="1" id="KW-0812">Transmembrane</keyword>
<feature type="domain" description="Thioredoxin" evidence="2">
    <location>
        <begin position="47"/>
        <end position="159"/>
    </location>
</feature>
<reference evidence="3" key="1">
    <citation type="journal article" date="2020" name="Nature">
        <title>Giant virus diversity and host interactions through global metagenomics.</title>
        <authorList>
            <person name="Schulz F."/>
            <person name="Roux S."/>
            <person name="Paez-Espino D."/>
            <person name="Jungbluth S."/>
            <person name="Walsh D.A."/>
            <person name="Denef V.J."/>
            <person name="McMahon K.D."/>
            <person name="Konstantinidis K.T."/>
            <person name="Eloe-Fadrosh E.A."/>
            <person name="Kyrpides N.C."/>
            <person name="Woyke T."/>
        </authorList>
    </citation>
    <scope>NUCLEOTIDE SEQUENCE</scope>
    <source>
        <strain evidence="3">GVMAG-M-3300009164-40</strain>
    </source>
</reference>
<protein>
    <recommendedName>
        <fullName evidence="2">Thioredoxin domain-containing protein</fullName>
    </recommendedName>
</protein>
<dbReference type="Pfam" id="PF00085">
    <property type="entry name" value="Thioredoxin"/>
    <property type="match status" value="1"/>
</dbReference>
<dbReference type="InterPro" id="IPR013766">
    <property type="entry name" value="Thioredoxin_domain"/>
</dbReference>
<organism evidence="3">
    <name type="scientific">viral metagenome</name>
    <dbReference type="NCBI Taxonomy" id="1070528"/>
    <lineage>
        <taxon>unclassified sequences</taxon>
        <taxon>metagenomes</taxon>
        <taxon>organismal metagenomes</taxon>
    </lineage>
</organism>
<dbReference type="SUPFAM" id="SSF52833">
    <property type="entry name" value="Thioredoxin-like"/>
    <property type="match status" value="1"/>
</dbReference>
<name>A0A6C0F064_9ZZZZ</name>
<keyword evidence="1" id="KW-0472">Membrane</keyword>
<evidence type="ECO:0000259" key="2">
    <source>
        <dbReference type="PROSITE" id="PS51352"/>
    </source>
</evidence>
<keyword evidence="1" id="KW-1133">Transmembrane helix</keyword>
<sequence length="164" mass="18685">MKPKFYIRRFVKMSVLTDVVVYAGIALLLVTISIVGYYLVTQTWPGSRLLISSPPVAHSGIDDDSAKFMFFYTTWCPWSKKAQTPWSSFKEQQKNTRYTYGGKTVVFEEINADSDKGKTALYQIKGYPTFKLETKDKVFEMKGAPTTESFREFLKNALGAEKTV</sequence>
<dbReference type="AlphaFoldDB" id="A0A6C0F064"/>
<evidence type="ECO:0000256" key="1">
    <source>
        <dbReference type="SAM" id="Phobius"/>
    </source>
</evidence>
<dbReference type="InterPro" id="IPR036249">
    <property type="entry name" value="Thioredoxin-like_sf"/>
</dbReference>
<accession>A0A6C0F064</accession>
<dbReference type="CDD" id="cd02961">
    <property type="entry name" value="PDI_a_family"/>
    <property type="match status" value="1"/>
</dbReference>
<dbReference type="PROSITE" id="PS51352">
    <property type="entry name" value="THIOREDOXIN_2"/>
    <property type="match status" value="1"/>
</dbReference>
<evidence type="ECO:0000313" key="3">
    <source>
        <dbReference type="EMBL" id="QHT34876.1"/>
    </source>
</evidence>
<dbReference type="EMBL" id="MN739010">
    <property type="protein sequence ID" value="QHT34876.1"/>
    <property type="molecule type" value="Genomic_DNA"/>
</dbReference>
<dbReference type="Gene3D" id="3.40.30.10">
    <property type="entry name" value="Glutaredoxin"/>
    <property type="match status" value="1"/>
</dbReference>
<proteinExistence type="predicted"/>
<feature type="transmembrane region" description="Helical" evidence="1">
    <location>
        <begin position="20"/>
        <end position="40"/>
    </location>
</feature>